<organism evidence="7 8">
    <name type="scientific">Stentor coeruleus</name>
    <dbReference type="NCBI Taxonomy" id="5963"/>
    <lineage>
        <taxon>Eukaryota</taxon>
        <taxon>Sar</taxon>
        <taxon>Alveolata</taxon>
        <taxon>Ciliophora</taxon>
        <taxon>Postciliodesmatophora</taxon>
        <taxon>Heterotrichea</taxon>
        <taxon>Heterotrichida</taxon>
        <taxon>Stentoridae</taxon>
        <taxon>Stentor</taxon>
    </lineage>
</organism>
<dbReference type="Pfam" id="PF02984">
    <property type="entry name" value="Cyclin_C"/>
    <property type="match status" value="1"/>
</dbReference>
<dbReference type="GO" id="GO:0016538">
    <property type="term" value="F:cyclin-dependent protein serine/threonine kinase regulator activity"/>
    <property type="evidence" value="ECO:0007669"/>
    <property type="project" value="InterPro"/>
</dbReference>
<dbReference type="Proteomes" id="UP000187209">
    <property type="component" value="Unassembled WGS sequence"/>
</dbReference>
<sequence>MSLTDLSKENLPPIEKQDKPAPLRLALQNLSNSTKALHQAIRKGRCFEYSSEILNNLLKDEISFQVNSKFLQSQSDITPKMRSILIDWLVSVHRRFKLMPETLFLAVKISDRYLLSQETTRKDLQLVGITALFIAAKYEEIYPPELRDLILLTDRAYNKDQALAMEKKILKCLDFVITMPSSWRFFENFTEGLSEDIKSMGQYLLELSLLDENMLKFSESLLAASAVFVAEKFFKKDPRYTLPVYSESEIRSCATELLIIFQIANIHPLTAIREKFSKPQFHQVSTICLN</sequence>
<dbReference type="InterPro" id="IPR004367">
    <property type="entry name" value="Cyclin_C-dom"/>
</dbReference>
<keyword evidence="2 4" id="KW-0195">Cyclin</keyword>
<comment type="similarity">
    <text evidence="4">Belongs to the cyclin family.</text>
</comment>
<evidence type="ECO:0000313" key="8">
    <source>
        <dbReference type="Proteomes" id="UP000187209"/>
    </source>
</evidence>
<dbReference type="InterPro" id="IPR039361">
    <property type="entry name" value="Cyclin"/>
</dbReference>
<evidence type="ECO:0008006" key="9">
    <source>
        <dbReference type="Google" id="ProtNLM"/>
    </source>
</evidence>
<dbReference type="Pfam" id="PF00134">
    <property type="entry name" value="Cyclin_N"/>
    <property type="match status" value="1"/>
</dbReference>
<accession>A0A1R2BLX1</accession>
<gene>
    <name evidence="7" type="ORF">SteCoe_22501</name>
</gene>
<dbReference type="SUPFAM" id="SSF47954">
    <property type="entry name" value="Cyclin-like"/>
    <property type="match status" value="2"/>
</dbReference>
<dbReference type="GO" id="GO:0051301">
    <property type="term" value="P:cell division"/>
    <property type="evidence" value="ECO:0007669"/>
    <property type="project" value="UniProtKB-KW"/>
</dbReference>
<proteinExistence type="inferred from homology"/>
<dbReference type="SMART" id="SM00385">
    <property type="entry name" value="CYCLIN"/>
    <property type="match status" value="2"/>
</dbReference>
<evidence type="ECO:0000256" key="4">
    <source>
        <dbReference type="RuleBase" id="RU000383"/>
    </source>
</evidence>
<dbReference type="InterPro" id="IPR036915">
    <property type="entry name" value="Cyclin-like_sf"/>
</dbReference>
<dbReference type="CDD" id="cd20507">
    <property type="entry name" value="CYCLIN_CCNB1-like_rpt1"/>
    <property type="match status" value="1"/>
</dbReference>
<dbReference type="InterPro" id="IPR046965">
    <property type="entry name" value="Cyclin_A/B-like"/>
</dbReference>
<dbReference type="EMBL" id="MPUH01000554">
    <property type="protein sequence ID" value="OMJ77833.1"/>
    <property type="molecule type" value="Genomic_DNA"/>
</dbReference>
<protein>
    <recommendedName>
        <fullName evidence="9">Cyclin N-terminal domain-containing protein</fullName>
    </recommendedName>
</protein>
<feature type="domain" description="Cyclin-like" evidence="5">
    <location>
        <begin position="87"/>
        <end position="171"/>
    </location>
</feature>
<keyword evidence="1" id="KW-0132">Cell division</keyword>
<feature type="domain" description="Cyclin-like" evidence="5">
    <location>
        <begin position="184"/>
        <end position="259"/>
    </location>
</feature>
<dbReference type="SMART" id="SM01332">
    <property type="entry name" value="Cyclin_C"/>
    <property type="match status" value="1"/>
</dbReference>
<dbReference type="Gene3D" id="1.10.472.10">
    <property type="entry name" value="Cyclin-like"/>
    <property type="match status" value="2"/>
</dbReference>
<keyword evidence="3" id="KW-0131">Cell cycle</keyword>
<dbReference type="PIRSF" id="PIRSF001771">
    <property type="entry name" value="Cyclin_A_B_D_E"/>
    <property type="match status" value="1"/>
</dbReference>
<dbReference type="GO" id="GO:0044772">
    <property type="term" value="P:mitotic cell cycle phase transition"/>
    <property type="evidence" value="ECO:0007669"/>
    <property type="project" value="InterPro"/>
</dbReference>
<comment type="caution">
    <text evidence="7">The sequence shown here is derived from an EMBL/GenBank/DDBJ whole genome shotgun (WGS) entry which is preliminary data.</text>
</comment>
<evidence type="ECO:0000256" key="1">
    <source>
        <dbReference type="ARBA" id="ARBA00022618"/>
    </source>
</evidence>
<dbReference type="OrthoDB" id="5590282at2759"/>
<dbReference type="AlphaFoldDB" id="A0A1R2BLX1"/>
<dbReference type="FunFam" id="1.10.472.10:FF:000001">
    <property type="entry name" value="G2/mitotic-specific cyclin"/>
    <property type="match status" value="1"/>
</dbReference>
<evidence type="ECO:0000259" key="6">
    <source>
        <dbReference type="SMART" id="SM01332"/>
    </source>
</evidence>
<dbReference type="InterPro" id="IPR013763">
    <property type="entry name" value="Cyclin-like_dom"/>
</dbReference>
<name>A0A1R2BLX1_9CILI</name>
<keyword evidence="8" id="KW-1185">Reference proteome</keyword>
<dbReference type="PANTHER" id="PTHR10177">
    <property type="entry name" value="CYCLINS"/>
    <property type="match status" value="1"/>
</dbReference>
<evidence type="ECO:0000256" key="3">
    <source>
        <dbReference type="ARBA" id="ARBA00023306"/>
    </source>
</evidence>
<evidence type="ECO:0000259" key="5">
    <source>
        <dbReference type="SMART" id="SM00385"/>
    </source>
</evidence>
<dbReference type="CDD" id="cd20537">
    <property type="entry name" value="CYCLIN_CCNO-like_rpt2"/>
    <property type="match status" value="1"/>
</dbReference>
<feature type="domain" description="Cyclin C-terminal" evidence="6">
    <location>
        <begin position="180"/>
        <end position="290"/>
    </location>
</feature>
<evidence type="ECO:0000313" key="7">
    <source>
        <dbReference type="EMBL" id="OMJ77833.1"/>
    </source>
</evidence>
<dbReference type="InterPro" id="IPR006671">
    <property type="entry name" value="Cyclin_N"/>
</dbReference>
<evidence type="ECO:0000256" key="2">
    <source>
        <dbReference type="ARBA" id="ARBA00023127"/>
    </source>
</evidence>
<reference evidence="7 8" key="1">
    <citation type="submission" date="2016-11" db="EMBL/GenBank/DDBJ databases">
        <title>The macronuclear genome of Stentor coeruleus: a giant cell with tiny introns.</title>
        <authorList>
            <person name="Slabodnick M."/>
            <person name="Ruby J.G."/>
            <person name="Reiff S.B."/>
            <person name="Swart E.C."/>
            <person name="Gosai S."/>
            <person name="Prabakaran S."/>
            <person name="Witkowska E."/>
            <person name="Larue G.E."/>
            <person name="Fisher S."/>
            <person name="Freeman R.M."/>
            <person name="Gunawardena J."/>
            <person name="Chu W."/>
            <person name="Stover N.A."/>
            <person name="Gregory B.D."/>
            <person name="Nowacki M."/>
            <person name="Derisi J."/>
            <person name="Roy S.W."/>
            <person name="Marshall W.F."/>
            <person name="Sood P."/>
        </authorList>
    </citation>
    <scope>NUCLEOTIDE SEQUENCE [LARGE SCALE GENOMIC DNA]</scope>
    <source>
        <strain evidence="7">WM001</strain>
    </source>
</reference>